<dbReference type="EMBL" id="RWGY01000011">
    <property type="protein sequence ID" value="TVU29377.1"/>
    <property type="molecule type" value="Genomic_DNA"/>
</dbReference>
<evidence type="ECO:0000313" key="3">
    <source>
        <dbReference type="Proteomes" id="UP000324897"/>
    </source>
</evidence>
<keyword evidence="3" id="KW-1185">Reference proteome</keyword>
<dbReference type="PANTHER" id="PTHR33086">
    <property type="entry name" value="OS05G0468200 PROTEIN-RELATED"/>
    <property type="match status" value="1"/>
</dbReference>
<organism evidence="2 3">
    <name type="scientific">Eragrostis curvula</name>
    <name type="common">weeping love grass</name>
    <dbReference type="NCBI Taxonomy" id="38414"/>
    <lineage>
        <taxon>Eukaryota</taxon>
        <taxon>Viridiplantae</taxon>
        <taxon>Streptophyta</taxon>
        <taxon>Embryophyta</taxon>
        <taxon>Tracheophyta</taxon>
        <taxon>Spermatophyta</taxon>
        <taxon>Magnoliopsida</taxon>
        <taxon>Liliopsida</taxon>
        <taxon>Poales</taxon>
        <taxon>Poaceae</taxon>
        <taxon>PACMAD clade</taxon>
        <taxon>Chloridoideae</taxon>
        <taxon>Eragrostideae</taxon>
        <taxon>Eragrostidinae</taxon>
        <taxon>Eragrostis</taxon>
    </lineage>
</organism>
<sequence>MSLPLRRALSSAAASACARSRRALSTAASPWAMVYKAKLVDSPSARRVYLELAEPPRPSHLVVPTHLVKAPPLPEQAWMNMVCVFDGIVSSLSGDGLLLLQFLDLRARADTPEDKRMDAILNPDVAFFVCNPISGQLLRLPDIDGSKKSLCYSKIGIVTQSELPHQPPARYAVAALGQEHYWEWGQQRFFMRRFLSQSQTGDWDNLVGLPSPLPVARRLQCVDHDVVAFAGRLWWVDVGWGAVSADPFGDQPDLRFVELPKGRVTEYVEGMRTVGRYRRLGVSEGMLRYVEVSQEKPFVLSSFVLDNDGSSWTLEHQVALGPLMAPGVHPGEDDTPRIGVVDPLNSNVVHITIGNIALAVNMGKEEVLGCSALAEASECVGPGAPVERTCCFLKPCILPPWIGSTKIPGTLSSNKANFGSKTLSDVLVREDRTKKN</sequence>
<feature type="domain" description="DUF1618" evidence="1">
    <location>
        <begin position="235"/>
        <end position="325"/>
    </location>
</feature>
<gene>
    <name evidence="2" type="ORF">EJB05_20941</name>
</gene>
<evidence type="ECO:0000259" key="1">
    <source>
        <dbReference type="Pfam" id="PF07762"/>
    </source>
</evidence>
<proteinExistence type="predicted"/>
<dbReference type="Gramene" id="TVU29377">
    <property type="protein sequence ID" value="TVU29377"/>
    <property type="gene ID" value="EJB05_20941"/>
</dbReference>
<dbReference type="InterPro" id="IPR011676">
    <property type="entry name" value="DUF1618"/>
</dbReference>
<dbReference type="OrthoDB" id="592504at2759"/>
<comment type="caution">
    <text evidence="2">The sequence shown here is derived from an EMBL/GenBank/DDBJ whole genome shotgun (WGS) entry which is preliminary data.</text>
</comment>
<name>A0A5J9V1Y3_9POAL</name>
<dbReference type="Proteomes" id="UP000324897">
    <property type="component" value="Chromosome 1"/>
</dbReference>
<accession>A0A5J9V1Y3</accession>
<dbReference type="AlphaFoldDB" id="A0A5J9V1Y3"/>
<dbReference type="Pfam" id="PF07762">
    <property type="entry name" value="DUF1618"/>
    <property type="match status" value="1"/>
</dbReference>
<protein>
    <recommendedName>
        <fullName evidence="1">DUF1618 domain-containing protein</fullName>
    </recommendedName>
</protein>
<evidence type="ECO:0000313" key="2">
    <source>
        <dbReference type="EMBL" id="TVU29377.1"/>
    </source>
</evidence>
<dbReference type="PANTHER" id="PTHR33086:SF98">
    <property type="entry name" value="OS05G0468200 PROTEIN"/>
    <property type="match status" value="1"/>
</dbReference>
<feature type="non-terminal residue" evidence="2">
    <location>
        <position position="1"/>
    </location>
</feature>
<reference evidence="2 3" key="1">
    <citation type="journal article" date="2019" name="Sci. Rep.">
        <title>A high-quality genome of Eragrostis curvula grass provides insights into Poaceae evolution and supports new strategies to enhance forage quality.</title>
        <authorList>
            <person name="Carballo J."/>
            <person name="Santos B.A.C.M."/>
            <person name="Zappacosta D."/>
            <person name="Garbus I."/>
            <person name="Selva J.P."/>
            <person name="Gallo C.A."/>
            <person name="Diaz A."/>
            <person name="Albertini E."/>
            <person name="Caccamo M."/>
            <person name="Echenique V."/>
        </authorList>
    </citation>
    <scope>NUCLEOTIDE SEQUENCE [LARGE SCALE GENOMIC DNA]</scope>
    <source>
        <strain evidence="3">cv. Victoria</strain>
        <tissue evidence="2">Leaf</tissue>
    </source>
</reference>